<dbReference type="Gene3D" id="3.40.50.1820">
    <property type="entry name" value="alpha/beta hydrolase"/>
    <property type="match status" value="1"/>
</dbReference>
<dbReference type="GeneID" id="19211226"/>
<dbReference type="OMA" id="LMERCEW"/>
<dbReference type="EMBL" id="JH711575">
    <property type="protein sequence ID" value="EIW83561.1"/>
    <property type="molecule type" value="Genomic_DNA"/>
</dbReference>
<keyword evidence="3" id="KW-0378">Hydrolase</keyword>
<evidence type="ECO:0000313" key="4">
    <source>
        <dbReference type="Proteomes" id="UP000053558"/>
    </source>
</evidence>
<dbReference type="RefSeq" id="XP_007765533.1">
    <property type="nucleotide sequence ID" value="XM_007767343.1"/>
</dbReference>
<dbReference type="Proteomes" id="UP000053558">
    <property type="component" value="Unassembled WGS sequence"/>
</dbReference>
<dbReference type="OrthoDB" id="408631at2759"/>
<proteinExistence type="predicted"/>
<feature type="signal peptide" evidence="1">
    <location>
        <begin position="1"/>
        <end position="20"/>
    </location>
</feature>
<dbReference type="InterPro" id="IPR019819">
    <property type="entry name" value="Carboxylesterase_B_CS"/>
</dbReference>
<keyword evidence="1" id="KW-0732">Signal</keyword>
<dbReference type="Pfam" id="PF00135">
    <property type="entry name" value="COesterase"/>
    <property type="match status" value="1"/>
</dbReference>
<dbReference type="InterPro" id="IPR002018">
    <property type="entry name" value="CarbesteraseB"/>
</dbReference>
<dbReference type="InterPro" id="IPR050309">
    <property type="entry name" value="Type-B_Carboxylest/Lipase"/>
</dbReference>
<dbReference type="InterPro" id="IPR029058">
    <property type="entry name" value="AB_hydrolase_fold"/>
</dbReference>
<protein>
    <submittedName>
        <fullName evidence="3">Alpha beta-hydrolase</fullName>
    </submittedName>
</protein>
<dbReference type="GO" id="GO:0016787">
    <property type="term" value="F:hydrolase activity"/>
    <property type="evidence" value="ECO:0007669"/>
    <property type="project" value="UniProtKB-KW"/>
</dbReference>
<keyword evidence="4" id="KW-1185">Reference proteome</keyword>
<dbReference type="AlphaFoldDB" id="A0A5M3MY54"/>
<accession>A0A5M3MY54</accession>
<organism evidence="3 4">
    <name type="scientific">Coniophora puteana (strain RWD-64-598)</name>
    <name type="common">Brown rot fungus</name>
    <dbReference type="NCBI Taxonomy" id="741705"/>
    <lineage>
        <taxon>Eukaryota</taxon>
        <taxon>Fungi</taxon>
        <taxon>Dikarya</taxon>
        <taxon>Basidiomycota</taxon>
        <taxon>Agaricomycotina</taxon>
        <taxon>Agaricomycetes</taxon>
        <taxon>Agaricomycetidae</taxon>
        <taxon>Boletales</taxon>
        <taxon>Coniophorineae</taxon>
        <taxon>Coniophoraceae</taxon>
        <taxon>Coniophora</taxon>
    </lineage>
</organism>
<dbReference type="KEGG" id="cput:CONPUDRAFT_88115"/>
<gene>
    <name evidence="3" type="ORF">CONPUDRAFT_88115</name>
</gene>
<comment type="caution">
    <text evidence="3">The sequence shown here is derived from an EMBL/GenBank/DDBJ whole genome shotgun (WGS) entry which is preliminary data.</text>
</comment>
<name>A0A5M3MY54_CONPW</name>
<dbReference type="PANTHER" id="PTHR11559">
    <property type="entry name" value="CARBOXYLESTERASE"/>
    <property type="match status" value="1"/>
</dbReference>
<reference evidence="4" key="1">
    <citation type="journal article" date="2012" name="Science">
        <title>The Paleozoic origin of enzymatic lignin decomposition reconstructed from 31 fungal genomes.</title>
        <authorList>
            <person name="Floudas D."/>
            <person name="Binder M."/>
            <person name="Riley R."/>
            <person name="Barry K."/>
            <person name="Blanchette R.A."/>
            <person name="Henrissat B."/>
            <person name="Martinez A.T."/>
            <person name="Otillar R."/>
            <person name="Spatafora J.W."/>
            <person name="Yadav J.S."/>
            <person name="Aerts A."/>
            <person name="Benoit I."/>
            <person name="Boyd A."/>
            <person name="Carlson A."/>
            <person name="Copeland A."/>
            <person name="Coutinho P.M."/>
            <person name="de Vries R.P."/>
            <person name="Ferreira P."/>
            <person name="Findley K."/>
            <person name="Foster B."/>
            <person name="Gaskell J."/>
            <person name="Glotzer D."/>
            <person name="Gorecki P."/>
            <person name="Heitman J."/>
            <person name="Hesse C."/>
            <person name="Hori C."/>
            <person name="Igarashi K."/>
            <person name="Jurgens J.A."/>
            <person name="Kallen N."/>
            <person name="Kersten P."/>
            <person name="Kohler A."/>
            <person name="Kuees U."/>
            <person name="Kumar T.K.A."/>
            <person name="Kuo A."/>
            <person name="LaButti K."/>
            <person name="Larrondo L.F."/>
            <person name="Lindquist E."/>
            <person name="Ling A."/>
            <person name="Lombard V."/>
            <person name="Lucas S."/>
            <person name="Lundell T."/>
            <person name="Martin R."/>
            <person name="McLaughlin D.J."/>
            <person name="Morgenstern I."/>
            <person name="Morin E."/>
            <person name="Murat C."/>
            <person name="Nagy L.G."/>
            <person name="Nolan M."/>
            <person name="Ohm R.A."/>
            <person name="Patyshakuliyeva A."/>
            <person name="Rokas A."/>
            <person name="Ruiz-Duenas F.J."/>
            <person name="Sabat G."/>
            <person name="Salamov A."/>
            <person name="Samejima M."/>
            <person name="Schmutz J."/>
            <person name="Slot J.C."/>
            <person name="St John F."/>
            <person name="Stenlid J."/>
            <person name="Sun H."/>
            <person name="Sun S."/>
            <person name="Syed K."/>
            <person name="Tsang A."/>
            <person name="Wiebenga A."/>
            <person name="Young D."/>
            <person name="Pisabarro A."/>
            <person name="Eastwood D.C."/>
            <person name="Martin F."/>
            <person name="Cullen D."/>
            <person name="Grigoriev I.V."/>
            <person name="Hibbett D.S."/>
        </authorList>
    </citation>
    <scope>NUCLEOTIDE SEQUENCE [LARGE SCALE GENOMIC DNA]</scope>
    <source>
        <strain evidence="4">RWD-64-598 SS2</strain>
    </source>
</reference>
<feature type="domain" description="Carboxylesterase type B" evidence="2">
    <location>
        <begin position="29"/>
        <end position="370"/>
    </location>
</feature>
<evidence type="ECO:0000259" key="2">
    <source>
        <dbReference type="Pfam" id="PF00135"/>
    </source>
</evidence>
<evidence type="ECO:0000313" key="3">
    <source>
        <dbReference type="EMBL" id="EIW83561.1"/>
    </source>
</evidence>
<evidence type="ECO:0000256" key="1">
    <source>
        <dbReference type="SAM" id="SignalP"/>
    </source>
</evidence>
<dbReference type="PROSITE" id="PS00941">
    <property type="entry name" value="CARBOXYLESTERASE_B_2"/>
    <property type="match status" value="1"/>
</dbReference>
<feature type="chain" id="PRO_5024315045" evidence="1">
    <location>
        <begin position="21"/>
        <end position="543"/>
    </location>
</feature>
<sequence>MWLNVSAFLALAVYSTGSSAGPTPFDASSPVVDLGYAQYQGIYNTTSNTTNFLSVRYGAPPVGDLRFAAPQPPSYEPGIQMSTSYPSMCYQANQGYNTTSPVPPYGLSGPSKRDTSTMPDQSEDCLFLSVYTPGQLTDTTESNGLPVIVWIHGGGYVFGSSWNYDGADIVQHADYGAVVVVLQYRLAMFGFLAGNEVKAGGALNAGILDQNLVLQWIQEHISKFNGDPSQVTIWGESAGAGSVMQHIVANGGNTQPPLFKNGMTSSTFMPSQYIYNDRIPQLYYNRTVEEAGCSSASDTLACIRAVNSSTMGDINAYLTSTAFYQTYVFVPVVDGEFILERWTETLAKGQVNGDFVLAMGNAHEGNIFVNPNETLDIVDFVANVFPNLDSAGVQEAAYLYRDFGDSLDQAIQVMGETILVCPTYFLLDAFQGRSWKGLFAVPPALHGYDTGYYFNTTPPAYDNDVFITSFSDAFMSLAMYDDVNAKYDPTDITPYWNSYNVGQSEMVFNETEAGAPSVTKTTTDPTLLERCAFWKSVGEMTGQ</sequence>
<dbReference type="SUPFAM" id="SSF53474">
    <property type="entry name" value="alpha/beta-Hydrolases"/>
    <property type="match status" value="1"/>
</dbReference>